<protein>
    <submittedName>
        <fullName evidence="2">ECF transporter S component</fullName>
    </submittedName>
</protein>
<feature type="transmembrane region" description="Helical" evidence="1">
    <location>
        <begin position="125"/>
        <end position="148"/>
    </location>
</feature>
<reference evidence="2 3" key="1">
    <citation type="submission" date="2024-04" db="EMBL/GenBank/DDBJ databases">
        <authorList>
            <person name="Wu Y.S."/>
            <person name="Zhang L."/>
        </authorList>
    </citation>
    <scope>NUCLEOTIDE SEQUENCE [LARGE SCALE GENOMIC DNA]</scope>
    <source>
        <strain evidence="2 3">KG-01</strain>
    </source>
</reference>
<keyword evidence="1" id="KW-1133">Transmembrane helix</keyword>
<comment type="caution">
    <text evidence="2">The sequence shown here is derived from an EMBL/GenBank/DDBJ whole genome shotgun (WGS) entry which is preliminary data.</text>
</comment>
<evidence type="ECO:0000313" key="3">
    <source>
        <dbReference type="Proteomes" id="UP001398420"/>
    </source>
</evidence>
<feature type="transmembrane region" description="Helical" evidence="1">
    <location>
        <begin position="72"/>
        <end position="93"/>
    </location>
</feature>
<proteinExistence type="predicted"/>
<dbReference type="Gene3D" id="1.10.1760.20">
    <property type="match status" value="1"/>
</dbReference>
<keyword evidence="1" id="KW-0472">Membrane</keyword>
<name>A0ABU9LLE3_9BACL</name>
<sequence length="163" mass="17125">MKKTRLLVLTAMFAALSVIGSFIKIPVPPGTPALDSVPAFISIAFIPAPLAAAAGALGHMATALSSGFPLTLPFHIFIALEMAVVVGVAAIIYRKGMKKLAWAWIILSNGVLSPLPFYFLLSPAMYFAVAPGILVATLINVVVGLILLPLLRKAFVRTGVEVS</sequence>
<dbReference type="Pfam" id="PF07155">
    <property type="entry name" value="ECF-ribofla_trS"/>
    <property type="match status" value="1"/>
</dbReference>
<gene>
    <name evidence="2" type="ORF">AAF454_04570</name>
</gene>
<feature type="transmembrane region" description="Helical" evidence="1">
    <location>
        <begin position="39"/>
        <end position="60"/>
    </location>
</feature>
<evidence type="ECO:0000313" key="2">
    <source>
        <dbReference type="EMBL" id="MEL5987682.1"/>
    </source>
</evidence>
<dbReference type="RefSeq" id="WP_325921890.1">
    <property type="nucleotide sequence ID" value="NZ_JAMWHJ010000003.1"/>
</dbReference>
<organism evidence="2 3">
    <name type="scientific">Kurthia gibsonii</name>
    <dbReference type="NCBI Taxonomy" id="33946"/>
    <lineage>
        <taxon>Bacteria</taxon>
        <taxon>Bacillati</taxon>
        <taxon>Bacillota</taxon>
        <taxon>Bacilli</taxon>
        <taxon>Bacillales</taxon>
        <taxon>Caryophanaceae</taxon>
        <taxon>Kurthia</taxon>
    </lineage>
</organism>
<dbReference type="EMBL" id="JBCEWA010000003">
    <property type="protein sequence ID" value="MEL5987682.1"/>
    <property type="molecule type" value="Genomic_DNA"/>
</dbReference>
<evidence type="ECO:0000256" key="1">
    <source>
        <dbReference type="SAM" id="Phobius"/>
    </source>
</evidence>
<feature type="transmembrane region" description="Helical" evidence="1">
    <location>
        <begin position="6"/>
        <end position="27"/>
    </location>
</feature>
<feature type="transmembrane region" description="Helical" evidence="1">
    <location>
        <begin position="100"/>
        <end position="119"/>
    </location>
</feature>
<accession>A0ABU9LLE3</accession>
<dbReference type="Proteomes" id="UP001398420">
    <property type="component" value="Unassembled WGS sequence"/>
</dbReference>
<keyword evidence="3" id="KW-1185">Reference proteome</keyword>
<keyword evidence="1" id="KW-0812">Transmembrane</keyword>
<dbReference type="InterPro" id="IPR009825">
    <property type="entry name" value="ECF_substrate-spec-like"/>
</dbReference>